<dbReference type="InterPro" id="IPR000620">
    <property type="entry name" value="EamA_dom"/>
</dbReference>
<dbReference type="Proteomes" id="UP001549036">
    <property type="component" value="Unassembled WGS sequence"/>
</dbReference>
<feature type="transmembrane region" description="Helical" evidence="6">
    <location>
        <begin position="213"/>
        <end position="234"/>
    </location>
</feature>
<dbReference type="Pfam" id="PF00892">
    <property type="entry name" value="EamA"/>
    <property type="match status" value="2"/>
</dbReference>
<dbReference type="RefSeq" id="WP_126097463.1">
    <property type="nucleotide sequence ID" value="NZ_JBEPLM010000023.1"/>
</dbReference>
<feature type="transmembrane region" description="Helical" evidence="6">
    <location>
        <begin position="67"/>
        <end position="88"/>
    </location>
</feature>
<feature type="transmembrane region" description="Helical" evidence="6">
    <location>
        <begin position="94"/>
        <end position="115"/>
    </location>
</feature>
<dbReference type="EMBL" id="JBEPLM010000023">
    <property type="protein sequence ID" value="MET3597390.1"/>
    <property type="molecule type" value="Genomic_DNA"/>
</dbReference>
<evidence type="ECO:0000256" key="3">
    <source>
        <dbReference type="ARBA" id="ARBA00022692"/>
    </source>
</evidence>
<keyword evidence="5 6" id="KW-0472">Membrane</keyword>
<feature type="domain" description="EamA" evidence="7">
    <location>
        <begin position="5"/>
        <end position="137"/>
    </location>
</feature>
<gene>
    <name evidence="8" type="ORF">ABID26_006815</name>
</gene>
<evidence type="ECO:0000313" key="9">
    <source>
        <dbReference type="Proteomes" id="UP001549036"/>
    </source>
</evidence>
<evidence type="ECO:0000256" key="4">
    <source>
        <dbReference type="ARBA" id="ARBA00022989"/>
    </source>
</evidence>
<feature type="transmembrane region" description="Helical" evidence="6">
    <location>
        <begin position="122"/>
        <end position="141"/>
    </location>
</feature>
<feature type="transmembrane region" description="Helical" evidence="6">
    <location>
        <begin position="271"/>
        <end position="289"/>
    </location>
</feature>
<dbReference type="SUPFAM" id="SSF103481">
    <property type="entry name" value="Multidrug resistance efflux transporter EmrE"/>
    <property type="match status" value="2"/>
</dbReference>
<dbReference type="PANTHER" id="PTHR42920">
    <property type="entry name" value="OS03G0707200 PROTEIN-RELATED"/>
    <property type="match status" value="1"/>
</dbReference>
<keyword evidence="9" id="KW-1185">Reference proteome</keyword>
<reference evidence="8 9" key="1">
    <citation type="submission" date="2024-06" db="EMBL/GenBank/DDBJ databases">
        <title>Genomic Encyclopedia of Type Strains, Phase IV (KMG-IV): sequencing the most valuable type-strain genomes for metagenomic binning, comparative biology and taxonomic classification.</title>
        <authorList>
            <person name="Goeker M."/>
        </authorList>
    </citation>
    <scope>NUCLEOTIDE SEQUENCE [LARGE SCALE GENOMIC DNA]</scope>
    <source>
        <strain evidence="8 9">DSM 29846</strain>
    </source>
</reference>
<keyword evidence="2" id="KW-1003">Cell membrane</keyword>
<comment type="caution">
    <text evidence="8">The sequence shown here is derived from an EMBL/GenBank/DDBJ whole genome shotgun (WGS) entry which is preliminary data.</text>
</comment>
<accession>A0ABV2I385</accession>
<dbReference type="PANTHER" id="PTHR42920:SF11">
    <property type="entry name" value="INNER MEMBRANE PROTEIN YTFF"/>
    <property type="match status" value="1"/>
</dbReference>
<sequence length="309" mass="33642">MHRAAYLFLLSTTLLWGGNSVAGKLAVDHVSPMTLVFLRWVLAVLILLPVGWRAFREDWPELRRHWLLLAGLGACGFTIFNVIFYTALNYTTAINVSIEQAAIPIVIILANFVLFRLHVQRLQIVGVALTTVGVALTASHGDLGQLLKLELNFGDAIMLVAVVCYSLYSVGLRLKPAIRWQSLMLALSFAALLTSVPFFVWEVAAGRVIVPDARGWAVAFYTALGASVVSQIFYIRGNELIGANRAGLFINLVPIFGTLLSVLIVGEQFELYQGLALVLVLGGIALAEYSGRKVAVTAHVTGSCRSHHV</sequence>
<evidence type="ECO:0000259" key="7">
    <source>
        <dbReference type="Pfam" id="PF00892"/>
    </source>
</evidence>
<feature type="transmembrane region" description="Helical" evidence="6">
    <location>
        <begin position="153"/>
        <end position="171"/>
    </location>
</feature>
<dbReference type="InterPro" id="IPR037185">
    <property type="entry name" value="EmrE-like"/>
</dbReference>
<evidence type="ECO:0000256" key="5">
    <source>
        <dbReference type="ARBA" id="ARBA00023136"/>
    </source>
</evidence>
<protein>
    <submittedName>
        <fullName evidence="8">Drug/metabolite transporter (DMT)-like permease</fullName>
    </submittedName>
</protein>
<comment type="subcellular location">
    <subcellularLocation>
        <location evidence="1">Cell membrane</location>
        <topology evidence="1">Multi-pass membrane protein</topology>
    </subcellularLocation>
</comment>
<evidence type="ECO:0000256" key="1">
    <source>
        <dbReference type="ARBA" id="ARBA00004651"/>
    </source>
</evidence>
<keyword evidence="4 6" id="KW-1133">Transmembrane helix</keyword>
<dbReference type="InterPro" id="IPR051258">
    <property type="entry name" value="Diverse_Substrate_Transporter"/>
</dbReference>
<keyword evidence="3 6" id="KW-0812">Transmembrane</keyword>
<evidence type="ECO:0000256" key="6">
    <source>
        <dbReference type="SAM" id="Phobius"/>
    </source>
</evidence>
<feature type="transmembrane region" description="Helical" evidence="6">
    <location>
        <begin position="36"/>
        <end position="55"/>
    </location>
</feature>
<feature type="transmembrane region" description="Helical" evidence="6">
    <location>
        <begin position="183"/>
        <end position="201"/>
    </location>
</feature>
<evidence type="ECO:0000256" key="2">
    <source>
        <dbReference type="ARBA" id="ARBA00022475"/>
    </source>
</evidence>
<evidence type="ECO:0000313" key="8">
    <source>
        <dbReference type="EMBL" id="MET3597390.1"/>
    </source>
</evidence>
<proteinExistence type="predicted"/>
<name>A0ABV2I385_9HYPH</name>
<organism evidence="8 9">
    <name type="scientific">Mesorhizobium shonense</name>
    <dbReference type="NCBI Taxonomy" id="1209948"/>
    <lineage>
        <taxon>Bacteria</taxon>
        <taxon>Pseudomonadati</taxon>
        <taxon>Pseudomonadota</taxon>
        <taxon>Alphaproteobacteria</taxon>
        <taxon>Hyphomicrobiales</taxon>
        <taxon>Phyllobacteriaceae</taxon>
        <taxon>Mesorhizobium</taxon>
    </lineage>
</organism>
<feature type="transmembrane region" description="Helical" evidence="6">
    <location>
        <begin position="246"/>
        <end position="265"/>
    </location>
</feature>
<feature type="domain" description="EamA" evidence="7">
    <location>
        <begin position="153"/>
        <end position="286"/>
    </location>
</feature>